<accession>A0A7K4Y0Q2</accession>
<reference evidence="7 8" key="1">
    <citation type="submission" date="2019-09" db="EMBL/GenBank/DDBJ databases">
        <title>Bird 10,000 Genomes (B10K) Project - Family phase.</title>
        <authorList>
            <person name="Zhang G."/>
        </authorList>
    </citation>
    <scope>NUCLEOTIDE SEQUENCE [LARGE SCALE GENOMIC DNA]</scope>
    <source>
        <strain evidence="7">B10K-DU-001-18</strain>
        <tissue evidence="7">Muscle</tissue>
    </source>
</reference>
<feature type="domain" description="Immunoglobulin" evidence="6">
    <location>
        <begin position="9"/>
        <end position="101"/>
    </location>
</feature>
<keyword evidence="8" id="KW-1185">Reference proteome</keyword>
<comment type="subcellular location">
    <subcellularLocation>
        <location evidence="1">Membrane</location>
    </subcellularLocation>
</comment>
<dbReference type="InterPro" id="IPR003599">
    <property type="entry name" value="Ig_sub"/>
</dbReference>
<evidence type="ECO:0000256" key="3">
    <source>
        <dbReference type="ARBA" id="ARBA00023136"/>
    </source>
</evidence>
<feature type="non-terminal residue" evidence="7">
    <location>
        <position position="209"/>
    </location>
</feature>
<evidence type="ECO:0000256" key="2">
    <source>
        <dbReference type="ARBA" id="ARBA00022729"/>
    </source>
</evidence>
<evidence type="ECO:0000313" key="7">
    <source>
        <dbReference type="EMBL" id="NWR52595.1"/>
    </source>
</evidence>
<dbReference type="SUPFAM" id="SSF48726">
    <property type="entry name" value="Immunoglobulin"/>
    <property type="match status" value="1"/>
</dbReference>
<sequence>LSPASASDPTEVIGAEGGSVTFHGHDADGSSAFWRLGTESIVAVEFEDPPRPVFSKRKFQTRFKVSANGRALSISQLRLEDAGTYSVEIGEETSTFTLQVYRELAELTVTCEAQNCSGGSCRFSLRCSAPGAGLGNVSYAWSVGDRPWHEGSALLWAGEAARDEPEPLACRARNPVSSRNVTVSTPGALCAGEGREGRAGKGGELLLLS</sequence>
<dbReference type="InterPro" id="IPR015631">
    <property type="entry name" value="CD2/SLAM_rcpt"/>
</dbReference>
<dbReference type="GO" id="GO:0016020">
    <property type="term" value="C:membrane"/>
    <property type="evidence" value="ECO:0007669"/>
    <property type="project" value="UniProtKB-SubCell"/>
</dbReference>
<evidence type="ECO:0000313" key="8">
    <source>
        <dbReference type="Proteomes" id="UP000529728"/>
    </source>
</evidence>
<gene>
    <name evidence="7" type="primary">Slamf7</name>
    <name evidence="7" type="ORF">REGSAT_R14264</name>
</gene>
<evidence type="ECO:0000256" key="4">
    <source>
        <dbReference type="ARBA" id="ARBA00023180"/>
    </source>
</evidence>
<keyword evidence="4" id="KW-0325">Glycoprotein</keyword>
<evidence type="ECO:0000259" key="6">
    <source>
        <dbReference type="SMART" id="SM00409"/>
    </source>
</evidence>
<comment type="caution">
    <text evidence="7">The sequence shown here is derived from an EMBL/GenBank/DDBJ whole genome shotgun (WGS) entry which is preliminary data.</text>
</comment>
<keyword evidence="2" id="KW-0732">Signal</keyword>
<proteinExistence type="predicted"/>
<dbReference type="Proteomes" id="UP000529728">
    <property type="component" value="Unassembled WGS sequence"/>
</dbReference>
<protein>
    <submittedName>
        <fullName evidence="7">SLAF7 protein</fullName>
    </submittedName>
</protein>
<feature type="region of interest" description="Disordered" evidence="5">
    <location>
        <begin position="1"/>
        <end position="20"/>
    </location>
</feature>
<keyword evidence="3" id="KW-0472">Membrane</keyword>
<dbReference type="PANTHER" id="PTHR12080:SF55">
    <property type="entry name" value="LYMPHOCYTE FUNCTION-ASSOCIATED ANTIGEN 3"/>
    <property type="match status" value="1"/>
</dbReference>
<evidence type="ECO:0000256" key="1">
    <source>
        <dbReference type="ARBA" id="ARBA00004370"/>
    </source>
</evidence>
<organism evidence="7 8">
    <name type="scientific">Regulus satrapa</name>
    <name type="common">Golden-crowned kinglet</name>
    <dbReference type="NCBI Taxonomy" id="13245"/>
    <lineage>
        <taxon>Eukaryota</taxon>
        <taxon>Metazoa</taxon>
        <taxon>Chordata</taxon>
        <taxon>Craniata</taxon>
        <taxon>Vertebrata</taxon>
        <taxon>Euteleostomi</taxon>
        <taxon>Archelosauria</taxon>
        <taxon>Archosauria</taxon>
        <taxon>Dinosauria</taxon>
        <taxon>Saurischia</taxon>
        <taxon>Theropoda</taxon>
        <taxon>Coelurosauria</taxon>
        <taxon>Aves</taxon>
        <taxon>Neognathae</taxon>
        <taxon>Neoaves</taxon>
        <taxon>Telluraves</taxon>
        <taxon>Australaves</taxon>
        <taxon>Passeriformes</taxon>
        <taxon>Regulidae</taxon>
        <taxon>Regulus</taxon>
    </lineage>
</organism>
<dbReference type="InterPro" id="IPR013783">
    <property type="entry name" value="Ig-like_fold"/>
</dbReference>
<evidence type="ECO:0000256" key="5">
    <source>
        <dbReference type="SAM" id="MobiDB-lite"/>
    </source>
</evidence>
<dbReference type="InterPro" id="IPR036179">
    <property type="entry name" value="Ig-like_dom_sf"/>
</dbReference>
<dbReference type="EMBL" id="VWZN01020626">
    <property type="protein sequence ID" value="NWR52595.1"/>
    <property type="molecule type" value="Genomic_DNA"/>
</dbReference>
<feature type="non-terminal residue" evidence="7">
    <location>
        <position position="1"/>
    </location>
</feature>
<dbReference type="OrthoDB" id="8741746at2759"/>
<name>A0A7K4Y0Q2_REGSA</name>
<dbReference type="SMART" id="SM00409">
    <property type="entry name" value="IG"/>
    <property type="match status" value="1"/>
</dbReference>
<dbReference type="PANTHER" id="PTHR12080">
    <property type="entry name" value="SIGNALING LYMPHOCYTIC ACTIVATION MOLECULE"/>
    <property type="match status" value="1"/>
</dbReference>
<dbReference type="Gene3D" id="2.60.40.10">
    <property type="entry name" value="Immunoglobulins"/>
    <property type="match status" value="2"/>
</dbReference>
<dbReference type="AlphaFoldDB" id="A0A7K4Y0Q2"/>